<evidence type="ECO:0000256" key="1">
    <source>
        <dbReference type="SAM" id="MobiDB-lite"/>
    </source>
</evidence>
<feature type="transmembrane region" description="Helical" evidence="2">
    <location>
        <begin position="114"/>
        <end position="134"/>
    </location>
</feature>
<dbReference type="AlphaFoldDB" id="A0A8J3VQQ0"/>
<dbReference type="Proteomes" id="UP000642748">
    <property type="component" value="Unassembled WGS sequence"/>
</dbReference>
<organism evidence="3 4">
    <name type="scientific">Rugosimonospora africana</name>
    <dbReference type="NCBI Taxonomy" id="556532"/>
    <lineage>
        <taxon>Bacteria</taxon>
        <taxon>Bacillati</taxon>
        <taxon>Actinomycetota</taxon>
        <taxon>Actinomycetes</taxon>
        <taxon>Micromonosporales</taxon>
        <taxon>Micromonosporaceae</taxon>
        <taxon>Rugosimonospora</taxon>
    </lineage>
</organism>
<reference evidence="3" key="1">
    <citation type="submission" date="2021-01" db="EMBL/GenBank/DDBJ databases">
        <title>Whole genome shotgun sequence of Rugosimonospora africana NBRC 104875.</title>
        <authorList>
            <person name="Komaki H."/>
            <person name="Tamura T."/>
        </authorList>
    </citation>
    <scope>NUCLEOTIDE SEQUENCE</scope>
    <source>
        <strain evidence="3">NBRC 104875</strain>
    </source>
</reference>
<accession>A0A8J3VQQ0</accession>
<proteinExistence type="predicted"/>
<feature type="transmembrane region" description="Helical" evidence="2">
    <location>
        <begin position="53"/>
        <end position="72"/>
    </location>
</feature>
<evidence type="ECO:0000256" key="2">
    <source>
        <dbReference type="SAM" id="Phobius"/>
    </source>
</evidence>
<keyword evidence="4" id="KW-1185">Reference proteome</keyword>
<evidence type="ECO:0000313" key="3">
    <source>
        <dbReference type="EMBL" id="GIH15370.1"/>
    </source>
</evidence>
<keyword evidence="2" id="KW-0472">Membrane</keyword>
<protein>
    <submittedName>
        <fullName evidence="3">Uncharacterized protein</fullName>
    </submittedName>
</protein>
<feature type="region of interest" description="Disordered" evidence="1">
    <location>
        <begin position="199"/>
        <end position="270"/>
    </location>
</feature>
<name>A0A8J3VQQ0_9ACTN</name>
<feature type="transmembrane region" description="Helical" evidence="2">
    <location>
        <begin position="79"/>
        <end position="102"/>
    </location>
</feature>
<gene>
    <name evidence="3" type="ORF">Raf01_35420</name>
</gene>
<dbReference type="EMBL" id="BONZ01000033">
    <property type="protein sequence ID" value="GIH15370.1"/>
    <property type="molecule type" value="Genomic_DNA"/>
</dbReference>
<comment type="caution">
    <text evidence="3">The sequence shown here is derived from an EMBL/GenBank/DDBJ whole genome shotgun (WGS) entry which is preliminary data.</text>
</comment>
<sequence>MVAFWVMVAAAALGAVSALWHLPALLGPARPFGVRIPAELVGDAGIVASNRRYHVHVVAAACVLAGVTSALAGARHWPVATIASGTAAAVVALFAVGGLCYWRTRATIAGLVRTWPAGAAAIAGSGVAAVGAVAGRSGAGESEIEAAGDAAPGVGRSAARGSEVGAAGDAGAVAGRSGAAAADAEAAMEADIAAGTGKAAAGVGAGPADTARGTGTAAEAGIRQDAGSGSGVRGPARSRSGASGARRASRHHPLGTAEAGYTAKPGPRLP</sequence>
<keyword evidence="2" id="KW-0812">Transmembrane</keyword>
<evidence type="ECO:0000313" key="4">
    <source>
        <dbReference type="Proteomes" id="UP000642748"/>
    </source>
</evidence>
<feature type="compositionally biased region" description="Low complexity" evidence="1">
    <location>
        <begin position="199"/>
        <end position="221"/>
    </location>
</feature>
<feature type="compositionally biased region" description="Low complexity" evidence="1">
    <location>
        <begin position="233"/>
        <end position="246"/>
    </location>
</feature>
<keyword evidence="2" id="KW-1133">Transmembrane helix</keyword>